<proteinExistence type="predicted"/>
<feature type="region of interest" description="Disordered" evidence="1">
    <location>
        <begin position="237"/>
        <end position="268"/>
    </location>
</feature>
<sequence length="268" mass="30171">MDAPPSLNHVFNFPGDEFKEDPQEEPGEEFKEDPEEDPEEDPKEELEVEAEDDVPPPATLLIGSPITLPPLFESSSNTKDVALIVANKALEMPPIGSTYEVGGPSSVSLFPSFNLHGREIARLDDNTKLFPSNVKYLERCEKKCKGKMEASSFKIRKVKKCMDEIGQDLGDEMQFSNLVENRVTKLEDKDQEKAKEMEKIKKHLGTLETNYSLVLSDRDKWKKAFYNLQAWVSERLRRGAMDARPVNGPTSFRQSKPPKLPGSPSSSQ</sequence>
<accession>A0A6L2NE93</accession>
<organism evidence="2">
    <name type="scientific">Tanacetum cinerariifolium</name>
    <name type="common">Dalmatian daisy</name>
    <name type="synonym">Chrysanthemum cinerariifolium</name>
    <dbReference type="NCBI Taxonomy" id="118510"/>
    <lineage>
        <taxon>Eukaryota</taxon>
        <taxon>Viridiplantae</taxon>
        <taxon>Streptophyta</taxon>
        <taxon>Embryophyta</taxon>
        <taxon>Tracheophyta</taxon>
        <taxon>Spermatophyta</taxon>
        <taxon>Magnoliopsida</taxon>
        <taxon>eudicotyledons</taxon>
        <taxon>Gunneridae</taxon>
        <taxon>Pentapetalae</taxon>
        <taxon>asterids</taxon>
        <taxon>campanulids</taxon>
        <taxon>Asterales</taxon>
        <taxon>Asteraceae</taxon>
        <taxon>Asteroideae</taxon>
        <taxon>Anthemideae</taxon>
        <taxon>Anthemidinae</taxon>
        <taxon>Tanacetum</taxon>
    </lineage>
</organism>
<dbReference type="EMBL" id="BKCJ010008918">
    <property type="protein sequence ID" value="GEU84548.1"/>
    <property type="molecule type" value="Genomic_DNA"/>
</dbReference>
<evidence type="ECO:0000313" key="2">
    <source>
        <dbReference type="EMBL" id="GEU84548.1"/>
    </source>
</evidence>
<protein>
    <submittedName>
        <fullName evidence="2">Uncharacterized protein</fullName>
    </submittedName>
</protein>
<feature type="region of interest" description="Disordered" evidence="1">
    <location>
        <begin position="1"/>
        <end position="62"/>
    </location>
</feature>
<evidence type="ECO:0000256" key="1">
    <source>
        <dbReference type="SAM" id="MobiDB-lite"/>
    </source>
</evidence>
<name>A0A6L2NE93_TANCI</name>
<feature type="compositionally biased region" description="Acidic residues" evidence="1">
    <location>
        <begin position="22"/>
        <end position="54"/>
    </location>
</feature>
<dbReference type="AlphaFoldDB" id="A0A6L2NE93"/>
<comment type="caution">
    <text evidence="2">The sequence shown here is derived from an EMBL/GenBank/DDBJ whole genome shotgun (WGS) entry which is preliminary data.</text>
</comment>
<gene>
    <name evidence="2" type="ORF">Tci_056526</name>
</gene>
<reference evidence="2" key="1">
    <citation type="journal article" date="2019" name="Sci. Rep.">
        <title>Draft genome of Tanacetum cinerariifolium, the natural source of mosquito coil.</title>
        <authorList>
            <person name="Yamashiro T."/>
            <person name="Shiraishi A."/>
            <person name="Satake H."/>
            <person name="Nakayama K."/>
        </authorList>
    </citation>
    <scope>NUCLEOTIDE SEQUENCE</scope>
</reference>